<dbReference type="InterPro" id="IPR000847">
    <property type="entry name" value="LysR_HTH_N"/>
</dbReference>
<protein>
    <submittedName>
        <fullName evidence="7">LysR family transcriptional regulator</fullName>
    </submittedName>
</protein>
<reference evidence="7 8" key="1">
    <citation type="submission" date="2023-02" db="EMBL/GenBank/DDBJ databases">
        <title>Bacterial whole genome sequence for Curvibacter sp. HBC28.</title>
        <authorList>
            <person name="Le V."/>
            <person name="Ko S.-R."/>
            <person name="Ahn C.-Y."/>
            <person name="Oh H.-M."/>
        </authorList>
    </citation>
    <scope>NUCLEOTIDE SEQUENCE [LARGE SCALE GENOMIC DNA]</scope>
    <source>
        <strain evidence="7 8">HBC28</strain>
    </source>
</reference>
<sequence>MAVFVATVETGSMAAAARALELPTALIGKQIQQLEDQLGARLFERVGPWQRLTGAGLQYHQQCRSILELMRGAETQAQETGQQAAGAVRVHAPVFFGQRQLAPALAAFLADYPQVQVELVLDDRAVDPRADGFDAVFHLGPLLSDHAQGLPLGEQALSLVAAPAYLERHGTPERAEELVRHRCLGFIAPLPEAEPAPEPDARWAPDWDAEDRADPDELDPVLEDEPDWDAPDHSAPAWPEGAAEAAEAEAQEGADSALAPAIRLQSNNALALHALALGGAGITVLPTALVAEDLAAGRLVTVLPEAPAVSESLSLALAGDLAETPALTAFVDWALAHFQPAAS</sequence>
<evidence type="ECO:0000256" key="5">
    <source>
        <dbReference type="SAM" id="MobiDB-lite"/>
    </source>
</evidence>
<evidence type="ECO:0000256" key="2">
    <source>
        <dbReference type="ARBA" id="ARBA00023015"/>
    </source>
</evidence>
<dbReference type="Gene3D" id="1.10.10.10">
    <property type="entry name" value="Winged helix-like DNA-binding domain superfamily/Winged helix DNA-binding domain"/>
    <property type="match status" value="1"/>
</dbReference>
<keyword evidence="3" id="KW-0238">DNA-binding</keyword>
<evidence type="ECO:0000256" key="3">
    <source>
        <dbReference type="ARBA" id="ARBA00023125"/>
    </source>
</evidence>
<name>A0ABT5MGW7_9BURK</name>
<dbReference type="PANTHER" id="PTHR30537">
    <property type="entry name" value="HTH-TYPE TRANSCRIPTIONAL REGULATOR"/>
    <property type="match status" value="1"/>
</dbReference>
<feature type="region of interest" description="Disordered" evidence="5">
    <location>
        <begin position="190"/>
        <end position="254"/>
    </location>
</feature>
<comment type="caution">
    <text evidence="7">The sequence shown here is derived from an EMBL/GenBank/DDBJ whole genome shotgun (WGS) entry which is preliminary data.</text>
</comment>
<organism evidence="7 8">
    <name type="scientific">Curvibacter microcysteis</name>
    <dbReference type="NCBI Taxonomy" id="3026419"/>
    <lineage>
        <taxon>Bacteria</taxon>
        <taxon>Pseudomonadati</taxon>
        <taxon>Pseudomonadota</taxon>
        <taxon>Betaproteobacteria</taxon>
        <taxon>Burkholderiales</taxon>
        <taxon>Comamonadaceae</taxon>
        <taxon>Curvibacter</taxon>
    </lineage>
</organism>
<dbReference type="RefSeq" id="WP_273927294.1">
    <property type="nucleotide sequence ID" value="NZ_JAQSIO010000004.1"/>
</dbReference>
<dbReference type="Proteomes" id="UP001528672">
    <property type="component" value="Unassembled WGS sequence"/>
</dbReference>
<keyword evidence="2" id="KW-0805">Transcription regulation</keyword>
<evidence type="ECO:0000256" key="1">
    <source>
        <dbReference type="ARBA" id="ARBA00009437"/>
    </source>
</evidence>
<dbReference type="PANTHER" id="PTHR30537:SF5">
    <property type="entry name" value="HTH-TYPE TRANSCRIPTIONAL ACTIVATOR TTDR-RELATED"/>
    <property type="match status" value="1"/>
</dbReference>
<feature type="compositionally biased region" description="Low complexity" evidence="5">
    <location>
        <begin position="235"/>
        <end position="245"/>
    </location>
</feature>
<evidence type="ECO:0000256" key="4">
    <source>
        <dbReference type="ARBA" id="ARBA00023163"/>
    </source>
</evidence>
<dbReference type="SUPFAM" id="SSF53850">
    <property type="entry name" value="Periplasmic binding protein-like II"/>
    <property type="match status" value="2"/>
</dbReference>
<dbReference type="InterPro" id="IPR036390">
    <property type="entry name" value="WH_DNA-bd_sf"/>
</dbReference>
<proteinExistence type="inferred from homology"/>
<dbReference type="InterPro" id="IPR058163">
    <property type="entry name" value="LysR-type_TF_proteobact-type"/>
</dbReference>
<dbReference type="EMBL" id="JAQSIO010000004">
    <property type="protein sequence ID" value="MDD0815605.1"/>
    <property type="molecule type" value="Genomic_DNA"/>
</dbReference>
<accession>A0ABT5MGW7</accession>
<dbReference type="SUPFAM" id="SSF46785">
    <property type="entry name" value="Winged helix' DNA-binding domain"/>
    <property type="match status" value="1"/>
</dbReference>
<dbReference type="Pfam" id="PF00126">
    <property type="entry name" value="HTH_1"/>
    <property type="match status" value="1"/>
</dbReference>
<dbReference type="InterPro" id="IPR036388">
    <property type="entry name" value="WH-like_DNA-bd_sf"/>
</dbReference>
<gene>
    <name evidence="7" type="ORF">PSQ39_13290</name>
</gene>
<feature type="domain" description="HTH lysR-type" evidence="6">
    <location>
        <begin position="1"/>
        <end position="53"/>
    </location>
</feature>
<evidence type="ECO:0000313" key="8">
    <source>
        <dbReference type="Proteomes" id="UP001528672"/>
    </source>
</evidence>
<keyword evidence="8" id="KW-1185">Reference proteome</keyword>
<keyword evidence="4" id="KW-0804">Transcription</keyword>
<dbReference type="PROSITE" id="PS50931">
    <property type="entry name" value="HTH_LYSR"/>
    <property type="match status" value="1"/>
</dbReference>
<dbReference type="InterPro" id="IPR005119">
    <property type="entry name" value="LysR_subst-bd"/>
</dbReference>
<feature type="compositionally biased region" description="Acidic residues" evidence="5">
    <location>
        <begin position="207"/>
        <end position="229"/>
    </location>
</feature>
<comment type="similarity">
    <text evidence="1">Belongs to the LysR transcriptional regulatory family.</text>
</comment>
<evidence type="ECO:0000259" key="6">
    <source>
        <dbReference type="PROSITE" id="PS50931"/>
    </source>
</evidence>
<dbReference type="Gene3D" id="3.40.190.290">
    <property type="match status" value="2"/>
</dbReference>
<dbReference type="Pfam" id="PF03466">
    <property type="entry name" value="LysR_substrate"/>
    <property type="match status" value="2"/>
</dbReference>
<evidence type="ECO:0000313" key="7">
    <source>
        <dbReference type="EMBL" id="MDD0815605.1"/>
    </source>
</evidence>